<dbReference type="SUPFAM" id="SSF56601">
    <property type="entry name" value="beta-lactamase/transpeptidase-like"/>
    <property type="match status" value="1"/>
</dbReference>
<dbReference type="NCBIfam" id="NF033085">
    <property type="entry name" value="bla_class_C"/>
    <property type="match status" value="1"/>
</dbReference>
<dbReference type="GO" id="GO:0046677">
    <property type="term" value="P:response to antibiotic"/>
    <property type="evidence" value="ECO:0007669"/>
    <property type="project" value="UniProtKB-UniRule"/>
</dbReference>
<comment type="similarity">
    <text evidence="2 7">Belongs to the class-C beta-lactamase family.</text>
</comment>
<feature type="domain" description="Beta-lactamase-related" evidence="9">
    <location>
        <begin position="38"/>
        <end position="386"/>
    </location>
</feature>
<gene>
    <name evidence="10" type="primary">blaPDC</name>
</gene>
<comment type="catalytic activity">
    <reaction evidence="1 7">
        <text>a beta-lactam + H2O = a substituted beta-amino acid</text>
        <dbReference type="Rhea" id="RHEA:20401"/>
        <dbReference type="ChEBI" id="CHEBI:15377"/>
        <dbReference type="ChEBI" id="CHEBI:35627"/>
        <dbReference type="ChEBI" id="CHEBI:140347"/>
        <dbReference type="EC" id="3.5.2.6"/>
    </reaction>
</comment>
<dbReference type="CARD" id="ARO:3006550">
    <property type="molecule name" value="PDC-170"/>
    <property type="mechanism identifier" value="ARO:0001004"/>
    <property type="mechanism name" value="antibiotic inactivation"/>
</dbReference>
<dbReference type="EMBL" id="KX377519">
    <property type="protein sequence ID" value="ANM44755.1"/>
    <property type="molecule type" value="Genomic_DNA"/>
</dbReference>
<keyword evidence="4 8" id="KW-0732">Signal</keyword>
<evidence type="ECO:0000256" key="7">
    <source>
        <dbReference type="RuleBase" id="RU361140"/>
    </source>
</evidence>
<dbReference type="InterPro" id="IPR058136">
    <property type="entry name" value="AmpC"/>
</dbReference>
<dbReference type="InterPro" id="IPR050491">
    <property type="entry name" value="AmpC-like"/>
</dbReference>
<evidence type="ECO:0000256" key="2">
    <source>
        <dbReference type="ARBA" id="ARBA00007840"/>
    </source>
</evidence>
<dbReference type="GO" id="GO:0017001">
    <property type="term" value="P:antibiotic catabolic process"/>
    <property type="evidence" value="ECO:0007669"/>
    <property type="project" value="InterPro"/>
</dbReference>
<dbReference type="PANTHER" id="PTHR46825:SF8">
    <property type="entry name" value="BETA-LACTAMASE-RELATED"/>
    <property type="match status" value="1"/>
</dbReference>
<keyword evidence="5 7" id="KW-0378">Hydrolase</keyword>
<dbReference type="NCBIfam" id="NF000422">
    <property type="entry name" value="blaPDC"/>
    <property type="match status" value="1"/>
</dbReference>
<accession>A0A192Y5X0</accession>
<evidence type="ECO:0000256" key="5">
    <source>
        <dbReference type="ARBA" id="ARBA00022801"/>
    </source>
</evidence>
<evidence type="ECO:0000256" key="3">
    <source>
        <dbReference type="ARBA" id="ARBA00012865"/>
    </source>
</evidence>
<dbReference type="InterPro" id="IPR001466">
    <property type="entry name" value="Beta-lactam-related"/>
</dbReference>
<dbReference type="Pfam" id="PF00144">
    <property type="entry name" value="Beta-lactamase"/>
    <property type="match status" value="1"/>
</dbReference>
<dbReference type="InterPro" id="IPR012338">
    <property type="entry name" value="Beta-lactam/transpept-like"/>
</dbReference>
<protein>
    <recommendedName>
        <fullName evidence="3 7">Beta-lactamase</fullName>
        <ecNumber evidence="3 7">3.5.2.6</ecNumber>
    </recommendedName>
</protein>
<evidence type="ECO:0000256" key="1">
    <source>
        <dbReference type="ARBA" id="ARBA00001526"/>
    </source>
</evidence>
<keyword evidence="6 7" id="KW-0046">Antibiotic resistance</keyword>
<evidence type="ECO:0000313" key="10">
    <source>
        <dbReference type="EMBL" id="ANM44755.1"/>
    </source>
</evidence>
<dbReference type="GO" id="GO:0008800">
    <property type="term" value="F:beta-lactamase activity"/>
    <property type="evidence" value="ECO:0007669"/>
    <property type="project" value="UniProtKB-UniRule"/>
</dbReference>
<dbReference type="EC" id="3.5.2.6" evidence="3 7"/>
<dbReference type="PANTHER" id="PTHR46825">
    <property type="entry name" value="D-ALANYL-D-ALANINE-CARBOXYPEPTIDASE/ENDOPEPTIDASE AMPH"/>
    <property type="match status" value="1"/>
</dbReference>
<sequence>MRDTRFPCLCGIAASTLLFATTPAIAGEAPADRLKALVDAAVQPVMKANDIPGLAVAISLKGEPHYFSYGLASKEDGRRVTPETLFEIGSVSKTFTATLAGYALAQDKMRLDDRASQHWPALQGSRFDGISLLDLATYTAGGLPLQFPDSVQKDQAQIRDYYRQWQPTYAPGSQRRYSNPSIGLFGYLAARSLGQPFERLMEQQVFPALGLEQTHLDVPEAALAQYAQGYGKDDRPLRVGPGPLDAEGYGVKTSAADLLRFVDANLHPERLDRPWAQALDATHRGYYKVGDMTQGLGWEAYDWPIALKRLQAGNSTPMALQPHRVARLPAPQALEGQRLLNKTGSTNGFGAYVAFIPGRDLGLVILANRNYPNAERVKIAYAILSGLEQQAKVPLAR</sequence>
<dbReference type="AlphaFoldDB" id="A0A192Y5X0"/>
<dbReference type="InterPro" id="IPR001586">
    <property type="entry name" value="Beta-lactam_class-C_AS"/>
</dbReference>
<evidence type="ECO:0000256" key="8">
    <source>
        <dbReference type="SAM" id="SignalP"/>
    </source>
</evidence>
<evidence type="ECO:0000256" key="6">
    <source>
        <dbReference type="ARBA" id="ARBA00023251"/>
    </source>
</evidence>
<name>A0A192Y5X0_PSEAI</name>
<dbReference type="RefSeq" id="WP_065159032.1">
    <property type="nucleotide sequence ID" value="NG_050982.1"/>
</dbReference>
<organism evidence="10">
    <name type="scientific">Pseudomonas aeruginosa</name>
    <dbReference type="NCBI Taxonomy" id="287"/>
    <lineage>
        <taxon>Bacteria</taxon>
        <taxon>Pseudomonadati</taxon>
        <taxon>Pseudomonadota</taxon>
        <taxon>Gammaproteobacteria</taxon>
        <taxon>Pseudomonadales</taxon>
        <taxon>Pseudomonadaceae</taxon>
        <taxon>Pseudomonas</taxon>
    </lineage>
</organism>
<dbReference type="FunFam" id="3.40.710.10:FF:000012">
    <property type="entry name" value="Beta-lactamase"/>
    <property type="match status" value="1"/>
</dbReference>
<dbReference type="GO" id="GO:0030288">
    <property type="term" value="C:outer membrane-bounded periplasmic space"/>
    <property type="evidence" value="ECO:0007669"/>
    <property type="project" value="InterPro"/>
</dbReference>
<feature type="signal peptide" evidence="8">
    <location>
        <begin position="1"/>
        <end position="26"/>
    </location>
</feature>
<reference evidence="10" key="1">
    <citation type="submission" date="2016-06" db="EMBL/GenBank/DDBJ databases">
        <title>Novel Class C beta-lactamase variants (PDC) from P. aeruginosa.</title>
        <authorList>
            <person name="Estabrook M."/>
            <person name="Wise M."/>
            <person name="Young K."/>
            <person name="Motyl M."/>
            <person name="Kazmierczak K."/>
            <person name="Hackel M."/>
        </authorList>
    </citation>
    <scope>NUCLEOTIDE SEQUENCE</scope>
    <source>
        <strain evidence="10">1216910</strain>
    </source>
</reference>
<proteinExistence type="inferred from homology"/>
<dbReference type="PROSITE" id="PS00336">
    <property type="entry name" value="BETA_LACTAMASE_C"/>
    <property type="match status" value="1"/>
</dbReference>
<dbReference type="InterPro" id="IPR058164">
    <property type="entry name" value="AmpC_pseudomonas"/>
</dbReference>
<feature type="chain" id="PRO_5008255454" description="Beta-lactamase" evidence="8">
    <location>
        <begin position="27"/>
        <end position="397"/>
    </location>
</feature>
<evidence type="ECO:0000256" key="4">
    <source>
        <dbReference type="ARBA" id="ARBA00022729"/>
    </source>
</evidence>
<evidence type="ECO:0000259" key="9">
    <source>
        <dbReference type="Pfam" id="PF00144"/>
    </source>
</evidence>
<dbReference type="Gene3D" id="3.40.710.10">
    <property type="entry name" value="DD-peptidase/beta-lactamase superfamily"/>
    <property type="match status" value="1"/>
</dbReference>